<evidence type="ECO:0000256" key="3">
    <source>
        <dbReference type="SAM" id="MobiDB-lite"/>
    </source>
</evidence>
<evidence type="ECO:0000256" key="1">
    <source>
        <dbReference type="ARBA" id="ARBA00022801"/>
    </source>
</evidence>
<feature type="transmembrane region" description="Helical" evidence="4">
    <location>
        <begin position="28"/>
        <end position="48"/>
    </location>
</feature>
<reference evidence="6 7" key="1">
    <citation type="submission" date="2020-02" db="EMBL/GenBank/DDBJ databases">
        <authorList>
            <person name="Zheng R.K."/>
            <person name="Sun C.M."/>
        </authorList>
    </citation>
    <scope>NUCLEOTIDE SEQUENCE [LARGE SCALE GENOMIC DNA]</scope>
    <source>
        <strain evidence="7">rifampicinis</strain>
    </source>
</reference>
<keyword evidence="4" id="KW-0472">Membrane</keyword>
<feature type="compositionally biased region" description="Low complexity" evidence="3">
    <location>
        <begin position="590"/>
        <end position="599"/>
    </location>
</feature>
<keyword evidence="7" id="KW-1185">Reference proteome</keyword>
<keyword evidence="2" id="KW-0175">Coiled coil</keyword>
<protein>
    <submittedName>
        <fullName evidence="6">GAF domain-containing protein</fullName>
    </submittedName>
</protein>
<dbReference type="InterPro" id="IPR029016">
    <property type="entry name" value="GAF-like_dom_sf"/>
</dbReference>
<feature type="coiled-coil region" evidence="2">
    <location>
        <begin position="375"/>
        <end position="402"/>
    </location>
</feature>
<evidence type="ECO:0000313" key="6">
    <source>
        <dbReference type="EMBL" id="QPC82393.1"/>
    </source>
</evidence>
<dbReference type="GO" id="GO:0016791">
    <property type="term" value="F:phosphatase activity"/>
    <property type="evidence" value="ECO:0007669"/>
    <property type="project" value="TreeGrafter"/>
</dbReference>
<dbReference type="AlphaFoldDB" id="A0A7S8IF01"/>
<sequence length="609" mass="66650">MSLRTLRTVNDLTTDRVLTNLQKQYMQVLCSALILFSGVGIVAMFYGANQRGTTLNFSGTIVQISLILFASFVLILLDRNRLSLSAQMLIYATSIAAIATLFMTADNENLSLIEVLTGPYLIVSILALITSAVLSARFDYFITTIAVIGAAVVFVAFSLNGEDSLAAQSLLSYVTIIIFTQVMVSIALRFFVGATRTAADSTQRINSLLEASAIVGQSLSRYLNTDHLFQHAIDIIRDRFGYYHVQIFIVDEATQFAELKASTGDIGQIMLNRQHKLAIGSRSVIGRVTQTKEIVVTDNTRQDEFHAYNELLPDTRSEIAVPILDGDRLIGALDVQSLRPHAFNQPEQQALTAIASQLAVAIRNARLFQQQQQSIQENVRLLQESEENLNEIKRLNSQLTHDTWQEYIVGRQRLTGVTLQGERFAPGAEWTNTMSQAAQQQKVIITEQDDQRVMAVPISLRDQIIGAIEVETDAATNQIDAVAIIEAIAERLALSLDNARLFEETQEASINEQVISTMVTDFQSTNSLQDLLQTALVGLTESLGANTGTIRLSKVPTQANYTTLTTHNGTKNGHQNGTAYNGNGKGNGNGYHANHNNGGSHPASDGGIA</sequence>
<evidence type="ECO:0000259" key="5">
    <source>
        <dbReference type="SMART" id="SM00065"/>
    </source>
</evidence>
<dbReference type="KEGG" id="pmet:G4Y79_22350"/>
<feature type="transmembrane region" description="Helical" evidence="4">
    <location>
        <begin position="111"/>
        <end position="133"/>
    </location>
</feature>
<dbReference type="InterPro" id="IPR003018">
    <property type="entry name" value="GAF"/>
</dbReference>
<evidence type="ECO:0000256" key="4">
    <source>
        <dbReference type="SAM" id="Phobius"/>
    </source>
</evidence>
<feature type="transmembrane region" description="Helical" evidence="4">
    <location>
        <begin position="89"/>
        <end position="105"/>
    </location>
</feature>
<dbReference type="Gene3D" id="3.30.450.40">
    <property type="match status" value="2"/>
</dbReference>
<dbReference type="InterPro" id="IPR052016">
    <property type="entry name" value="Bact_Sigma-Reg"/>
</dbReference>
<dbReference type="PANTHER" id="PTHR43156">
    <property type="entry name" value="STAGE II SPORULATION PROTEIN E-RELATED"/>
    <property type="match status" value="1"/>
</dbReference>
<feature type="transmembrane region" description="Helical" evidence="4">
    <location>
        <begin position="140"/>
        <end position="159"/>
    </location>
</feature>
<feature type="domain" description="GAF" evidence="5">
    <location>
        <begin position="224"/>
        <end position="372"/>
    </location>
</feature>
<accession>A0A7S8IF01</accession>
<keyword evidence="1" id="KW-0378">Hydrolase</keyword>
<keyword evidence="4" id="KW-0812">Transmembrane</keyword>
<feature type="transmembrane region" description="Helical" evidence="4">
    <location>
        <begin position="171"/>
        <end position="192"/>
    </location>
</feature>
<dbReference type="SMART" id="SM00065">
    <property type="entry name" value="GAF"/>
    <property type="match status" value="1"/>
</dbReference>
<proteinExistence type="predicted"/>
<dbReference type="Proteomes" id="UP000594468">
    <property type="component" value="Chromosome"/>
</dbReference>
<organism evidence="6 7">
    <name type="scientific">Phototrophicus methaneseepsis</name>
    <dbReference type="NCBI Taxonomy" id="2710758"/>
    <lineage>
        <taxon>Bacteria</taxon>
        <taxon>Bacillati</taxon>
        <taxon>Chloroflexota</taxon>
        <taxon>Candidatus Thermofontia</taxon>
        <taxon>Phototrophicales</taxon>
        <taxon>Phototrophicaceae</taxon>
        <taxon>Phototrophicus</taxon>
    </lineage>
</organism>
<evidence type="ECO:0000256" key="2">
    <source>
        <dbReference type="SAM" id="Coils"/>
    </source>
</evidence>
<feature type="region of interest" description="Disordered" evidence="3">
    <location>
        <begin position="565"/>
        <end position="609"/>
    </location>
</feature>
<dbReference type="Pfam" id="PF13185">
    <property type="entry name" value="GAF_2"/>
    <property type="match status" value="1"/>
</dbReference>
<gene>
    <name evidence="6" type="ORF">G4Y79_22350</name>
</gene>
<dbReference type="RefSeq" id="WP_195170462.1">
    <property type="nucleotide sequence ID" value="NZ_CP062983.1"/>
</dbReference>
<name>A0A7S8IF01_9CHLR</name>
<dbReference type="EMBL" id="CP062983">
    <property type="protein sequence ID" value="QPC82393.1"/>
    <property type="molecule type" value="Genomic_DNA"/>
</dbReference>
<dbReference type="PANTHER" id="PTHR43156:SF2">
    <property type="entry name" value="STAGE II SPORULATION PROTEIN E"/>
    <property type="match status" value="1"/>
</dbReference>
<feature type="transmembrane region" description="Helical" evidence="4">
    <location>
        <begin position="60"/>
        <end position="77"/>
    </location>
</feature>
<keyword evidence="4" id="KW-1133">Transmembrane helix</keyword>
<dbReference type="SUPFAM" id="SSF55781">
    <property type="entry name" value="GAF domain-like"/>
    <property type="match status" value="2"/>
</dbReference>
<feature type="compositionally biased region" description="Polar residues" evidence="3">
    <location>
        <begin position="565"/>
        <end position="575"/>
    </location>
</feature>
<evidence type="ECO:0000313" key="7">
    <source>
        <dbReference type="Proteomes" id="UP000594468"/>
    </source>
</evidence>